<protein>
    <submittedName>
        <fullName evidence="1">Uncharacterized protein</fullName>
    </submittedName>
</protein>
<reference evidence="1" key="1">
    <citation type="submission" date="2021-03" db="EMBL/GenBank/DDBJ databases">
        <title>Antimicrobial resistance genes in bacteria isolated from Japanese honey, and their potential for conferring macrolide and lincosamide resistance in the American foulbrood pathogen Paenibacillus larvae.</title>
        <authorList>
            <person name="Okamoto M."/>
            <person name="Kumagai M."/>
            <person name="Kanamori H."/>
            <person name="Takamatsu D."/>
        </authorList>
    </citation>
    <scope>NUCLEOTIDE SEQUENCE</scope>
    <source>
        <strain evidence="1">J27TS8</strain>
    </source>
</reference>
<evidence type="ECO:0000313" key="2">
    <source>
        <dbReference type="Proteomes" id="UP000682111"/>
    </source>
</evidence>
<dbReference type="OrthoDB" id="9791273at2"/>
<evidence type="ECO:0000313" key="1">
    <source>
        <dbReference type="EMBL" id="GIN64020.1"/>
    </source>
</evidence>
<dbReference type="RefSeq" id="WP_095311799.1">
    <property type="nucleotide sequence ID" value="NZ_BORC01000010.1"/>
</dbReference>
<name>A0A919WKY8_9BACI</name>
<sequence length="72" mass="8796">MSLLLEKKKKTYRLRMIEAFDKGSFICPHCHREMDLVEVWHADYGFIYHYMENMESIKTMRRINLEQKQRAG</sequence>
<proteinExistence type="predicted"/>
<accession>A0A919WKY8</accession>
<dbReference type="Proteomes" id="UP000682111">
    <property type="component" value="Unassembled WGS sequence"/>
</dbReference>
<keyword evidence="2" id="KW-1185">Reference proteome</keyword>
<dbReference type="EMBL" id="BORC01000010">
    <property type="protein sequence ID" value="GIN64020.1"/>
    <property type="molecule type" value="Genomic_DNA"/>
</dbReference>
<dbReference type="AlphaFoldDB" id="A0A919WKY8"/>
<gene>
    <name evidence="1" type="ORF">J27TS8_40130</name>
</gene>
<organism evidence="1 2">
    <name type="scientific">Robertmurraya siralis</name>
    <dbReference type="NCBI Taxonomy" id="77777"/>
    <lineage>
        <taxon>Bacteria</taxon>
        <taxon>Bacillati</taxon>
        <taxon>Bacillota</taxon>
        <taxon>Bacilli</taxon>
        <taxon>Bacillales</taxon>
        <taxon>Bacillaceae</taxon>
        <taxon>Robertmurraya</taxon>
    </lineage>
</organism>
<comment type="caution">
    <text evidence="1">The sequence shown here is derived from an EMBL/GenBank/DDBJ whole genome shotgun (WGS) entry which is preliminary data.</text>
</comment>